<reference evidence="3 4" key="1">
    <citation type="journal article" date="2018" name="Mol. Biol. Evol.">
        <title>Broad Genomic Sampling Reveals a Smut Pathogenic Ancestry of the Fungal Clade Ustilaginomycotina.</title>
        <authorList>
            <person name="Kijpornyongpan T."/>
            <person name="Mondo S.J."/>
            <person name="Barry K."/>
            <person name="Sandor L."/>
            <person name="Lee J."/>
            <person name="Lipzen A."/>
            <person name="Pangilinan J."/>
            <person name="LaButti K."/>
            <person name="Hainaut M."/>
            <person name="Henrissat B."/>
            <person name="Grigoriev I.V."/>
            <person name="Spatafora J.W."/>
            <person name="Aime M.C."/>
        </authorList>
    </citation>
    <scope>NUCLEOTIDE SEQUENCE [LARGE SCALE GENOMIC DNA]</scope>
    <source>
        <strain evidence="3 4">MCA 5214</strain>
    </source>
</reference>
<evidence type="ECO:0000313" key="3">
    <source>
        <dbReference type="EMBL" id="PWN30542.1"/>
    </source>
</evidence>
<dbReference type="Proteomes" id="UP000245884">
    <property type="component" value="Unassembled WGS sequence"/>
</dbReference>
<organism evidence="3 4">
    <name type="scientific">Jaminaea rosea</name>
    <dbReference type="NCBI Taxonomy" id="1569628"/>
    <lineage>
        <taxon>Eukaryota</taxon>
        <taxon>Fungi</taxon>
        <taxon>Dikarya</taxon>
        <taxon>Basidiomycota</taxon>
        <taxon>Ustilaginomycotina</taxon>
        <taxon>Exobasidiomycetes</taxon>
        <taxon>Microstromatales</taxon>
        <taxon>Microstromatales incertae sedis</taxon>
        <taxon>Jaminaea</taxon>
    </lineage>
</organism>
<dbReference type="Gene3D" id="2.60.200.40">
    <property type="match status" value="1"/>
</dbReference>
<dbReference type="EMBL" id="KZ819662">
    <property type="protein sequence ID" value="PWN30542.1"/>
    <property type="molecule type" value="Genomic_DNA"/>
</dbReference>
<dbReference type="PANTHER" id="PTHR12358:SF31">
    <property type="entry name" value="ACYLGLYCEROL KINASE, MITOCHONDRIAL"/>
    <property type="match status" value="1"/>
</dbReference>
<dbReference type="PANTHER" id="PTHR12358">
    <property type="entry name" value="SPHINGOSINE KINASE"/>
    <property type="match status" value="1"/>
</dbReference>
<dbReference type="GO" id="GO:0016020">
    <property type="term" value="C:membrane"/>
    <property type="evidence" value="ECO:0007669"/>
    <property type="project" value="TreeGrafter"/>
</dbReference>
<evidence type="ECO:0000256" key="1">
    <source>
        <dbReference type="SAM" id="MobiDB-lite"/>
    </source>
</evidence>
<protein>
    <recommendedName>
        <fullName evidence="2">DAGKc domain-containing protein</fullName>
    </recommendedName>
</protein>
<evidence type="ECO:0000313" key="4">
    <source>
        <dbReference type="Proteomes" id="UP000245884"/>
    </source>
</evidence>
<dbReference type="RefSeq" id="XP_025365154.1">
    <property type="nucleotide sequence ID" value="XM_025507275.1"/>
</dbReference>
<dbReference type="Pfam" id="PF00781">
    <property type="entry name" value="DAGK_cat"/>
    <property type="match status" value="1"/>
</dbReference>
<dbReference type="AlphaFoldDB" id="A0A316UZ98"/>
<name>A0A316UZ98_9BASI</name>
<proteinExistence type="predicted"/>
<feature type="region of interest" description="Disordered" evidence="1">
    <location>
        <begin position="313"/>
        <end position="338"/>
    </location>
</feature>
<sequence>MTNDTQSAPHTISVSLEGAKSAALSFDGTLFWLTRSNVTDSKDTRDPSKAFTCIPLDLILDCSFVEDSDGGSLYVRLLAPPSQQASPLFPFAKVKSRASAVVDTEHTLPKVADRSSLSAKERSERLLAHLEGACQKLRLLKIEARVASGEKARDWVAELLAKAYCGLKPYRRLKVLVNPVGGPGKARQLFQQRVRPILEAAGCKLDVQVTERVQHGLQIAKELKIEDYDAILLVSGDGLAHEILNGFAQRPDAAKALKLPMVPIPAGSGNGLCVNLLGPEQGFNLALASLNAIKGQPMPLDICTVTQPKGKARARSSRYGGGTAEAVAAPSSSQDDPVALSGAPELPYDQYYSFLSQGIGLMADVDLGTEHLRALGDTRFVLGYLSGVISNTECPVDIDVKLGERGTKNKKVMREKVKTFNETGQWEDEDGSGTHENGEVSASTLRHGAVTEALYVGEAQSSPPLLSGVDPSWPHTILSPTQPPSQDPPSGSWCRLPHSISTLYAGKIPFVARDLMQFPYALPGDGTVDIALQLHEGGRAGKLRAINGAETGSVVYDRAVLYLKVEAYRVTPRLAQGDARLKKGGLVSIDGEHRPYAPFQVEVAGLQARTLSLFGRFNVREVPQPAAPTQ</sequence>
<evidence type="ECO:0000259" key="2">
    <source>
        <dbReference type="PROSITE" id="PS50146"/>
    </source>
</evidence>
<dbReference type="InterPro" id="IPR050187">
    <property type="entry name" value="Lipid_Phosphate_FormReg"/>
</dbReference>
<feature type="region of interest" description="Disordered" evidence="1">
    <location>
        <begin position="421"/>
        <end position="441"/>
    </location>
</feature>
<dbReference type="Gene3D" id="3.40.50.10330">
    <property type="entry name" value="Probable inorganic polyphosphate/atp-NAD kinase, domain 1"/>
    <property type="match status" value="1"/>
</dbReference>
<dbReference type="InterPro" id="IPR001206">
    <property type="entry name" value="Diacylglycerol_kinase_cat_dom"/>
</dbReference>
<dbReference type="OrthoDB" id="3853857at2759"/>
<dbReference type="SMART" id="SM00046">
    <property type="entry name" value="DAGKc"/>
    <property type="match status" value="1"/>
</dbReference>
<dbReference type="GeneID" id="37029098"/>
<accession>A0A316UZ98</accession>
<dbReference type="GO" id="GO:0001727">
    <property type="term" value="F:lipid kinase activity"/>
    <property type="evidence" value="ECO:0007669"/>
    <property type="project" value="UniProtKB-ARBA"/>
</dbReference>
<dbReference type="PROSITE" id="PS50146">
    <property type="entry name" value="DAGK"/>
    <property type="match status" value="1"/>
</dbReference>
<keyword evidence="4" id="KW-1185">Reference proteome</keyword>
<dbReference type="GO" id="GO:0016773">
    <property type="term" value="F:phosphotransferase activity, alcohol group as acceptor"/>
    <property type="evidence" value="ECO:0007669"/>
    <property type="project" value="UniProtKB-ARBA"/>
</dbReference>
<dbReference type="InterPro" id="IPR017438">
    <property type="entry name" value="ATP-NAD_kinase_N"/>
</dbReference>
<dbReference type="GO" id="GO:0046512">
    <property type="term" value="P:sphingosine biosynthetic process"/>
    <property type="evidence" value="ECO:0007669"/>
    <property type="project" value="TreeGrafter"/>
</dbReference>
<gene>
    <name evidence="3" type="ORF">BDZ90DRAFT_235857</name>
</gene>
<dbReference type="InterPro" id="IPR016064">
    <property type="entry name" value="NAD/diacylglycerol_kinase_sf"/>
</dbReference>
<dbReference type="SUPFAM" id="SSF111331">
    <property type="entry name" value="NAD kinase/diacylglycerol kinase-like"/>
    <property type="match status" value="1"/>
</dbReference>
<dbReference type="GO" id="GO:0005737">
    <property type="term" value="C:cytoplasm"/>
    <property type="evidence" value="ECO:0007669"/>
    <property type="project" value="TreeGrafter"/>
</dbReference>
<feature type="region of interest" description="Disordered" evidence="1">
    <location>
        <begin position="461"/>
        <end position="492"/>
    </location>
</feature>
<dbReference type="STRING" id="1569628.A0A316UZ98"/>
<feature type="domain" description="DAGKc" evidence="2">
    <location>
        <begin position="168"/>
        <end position="309"/>
    </location>
</feature>